<dbReference type="GO" id="GO:0043027">
    <property type="term" value="F:cysteine-type endopeptidase inhibitor activity involved in apoptotic process"/>
    <property type="evidence" value="ECO:0007669"/>
    <property type="project" value="InterPro"/>
</dbReference>
<dbReference type="RefSeq" id="YP_008004060.1">
    <property type="nucleotide sequence ID" value="NC_021247.1"/>
</dbReference>
<dbReference type="Pfam" id="PF02331">
    <property type="entry name" value="P35"/>
    <property type="match status" value="1"/>
</dbReference>
<organism evidence="1 2">
    <name type="scientific">Adoxophyes honmai entomopoxvirus 'L'</name>
    <dbReference type="NCBI Taxonomy" id="1293540"/>
    <lineage>
        <taxon>Viruses</taxon>
        <taxon>Varidnaviria</taxon>
        <taxon>Bamfordvirae</taxon>
        <taxon>Nucleocytoviricota</taxon>
        <taxon>Pokkesviricetes</taxon>
        <taxon>Chitovirales</taxon>
        <taxon>Poxviridae</taxon>
        <taxon>Entomopoxvirinae</taxon>
        <taxon>Betaentomopoxvirus</taxon>
        <taxon>Betaentomopoxvirus ahonmai</taxon>
    </lineage>
</organism>
<accession>A0A916NXD0</accession>
<sequence>MCILLPELSASNTLIVDEKYRYNDKDVRRLIYINHLQFENNETNDNILMFFHISGKLLMIDETNMDEIMTHEKKIKCEFEKYECNTTKPDRCYIKRFKSEMYHVLSMSINDFNNNYSKILKSMEYSDEYINTIFTKKCLEAINMQKNPGCNVVICKINTNLLDTKKILSFIYKPANDYILLPLMHEISDNNIYCYDVMCYVNNIKIDDTSKIEYFMNNFNKKSKECDNDIINTTNNDEFCIINRKKYNSWKEVVYFNPIGFIYKNNELYVKLDGKNKINTNFIFKFL</sequence>
<protein>
    <submittedName>
        <fullName evidence="1">P35 apoptosis inhibitor</fullName>
    </submittedName>
</protein>
<keyword evidence="2" id="KW-1185">Reference proteome</keyword>
<dbReference type="Gene3D" id="2.60.250.10">
    <property type="entry name" value="Baculovirus p35"/>
    <property type="match status" value="1"/>
</dbReference>
<gene>
    <name evidence="1" type="ORF">AHEV_237</name>
</gene>
<dbReference type="InterPro" id="IPR036562">
    <property type="entry name" value="Baculovirus_p35_sf"/>
</dbReference>
<dbReference type="EMBL" id="HF679131">
    <property type="protein sequence ID" value="CCU55558.1"/>
    <property type="molecule type" value="Genomic_DNA"/>
</dbReference>
<proteinExistence type="predicted"/>
<evidence type="ECO:0000313" key="1">
    <source>
        <dbReference type="EMBL" id="CCU55558.1"/>
    </source>
</evidence>
<evidence type="ECO:0000313" key="2">
    <source>
        <dbReference type="Proteomes" id="UP000792575"/>
    </source>
</evidence>
<reference evidence="1" key="1">
    <citation type="journal article" date="2013" name="J. Virol.">
        <title>New Insights into the Evolution of Entomopoxvirinae from the Complete Genome Sequences of Four Entomopoxviruses Infecting Adoxophyes honmai, Choristoneura biennis, Choristoneura rosaceana, and Mythimna separata.</title>
        <authorList>
            <person name="Theze J."/>
            <person name="Takatsuka J."/>
            <person name="Li Z."/>
            <person name="Gallais J."/>
            <person name="Doucet D."/>
            <person name="Arif B."/>
            <person name="Nakai M."/>
            <person name="Herniou E.A."/>
        </authorList>
    </citation>
    <scope>NUCLEOTIDE SEQUENCE</scope>
    <source>
        <strain evidence="1">Tokyo</strain>
    </source>
</reference>
<name>A0A916NXD0_9POXV</name>
<dbReference type="GeneID" id="15614166"/>
<dbReference type="KEGG" id="vg:15614166"/>
<dbReference type="InterPro" id="IPR003429">
    <property type="entry name" value="Baculovirus_p35"/>
</dbReference>
<dbReference type="SUPFAM" id="SSF49894">
    <property type="entry name" value="Baculovirus p35 protein"/>
    <property type="match status" value="1"/>
</dbReference>
<dbReference type="Proteomes" id="UP000792575">
    <property type="component" value="Genome"/>
</dbReference>
<dbReference type="OrthoDB" id="22177at10239"/>